<evidence type="ECO:0000256" key="3">
    <source>
        <dbReference type="ARBA" id="ARBA00022707"/>
    </source>
</evidence>
<proteinExistence type="inferred from homology"/>
<dbReference type="Pfam" id="PF09742">
    <property type="entry name" value="Dymeclin"/>
    <property type="match status" value="2"/>
</dbReference>
<evidence type="ECO:0000256" key="4">
    <source>
        <dbReference type="ARBA" id="ARBA00023288"/>
    </source>
</evidence>
<dbReference type="GO" id="GO:0005794">
    <property type="term" value="C:Golgi apparatus"/>
    <property type="evidence" value="ECO:0007669"/>
    <property type="project" value="TreeGrafter"/>
</dbReference>
<keyword evidence="3" id="KW-0519">Myristate</keyword>
<dbReference type="EMBL" id="CAMGYJ010000008">
    <property type="protein sequence ID" value="CAI0465761.1"/>
    <property type="molecule type" value="Genomic_DNA"/>
</dbReference>
<evidence type="ECO:0000313" key="6">
    <source>
        <dbReference type="Proteomes" id="UP001154282"/>
    </source>
</evidence>
<organism evidence="5 6">
    <name type="scientific">Linum tenue</name>
    <dbReference type="NCBI Taxonomy" id="586396"/>
    <lineage>
        <taxon>Eukaryota</taxon>
        <taxon>Viridiplantae</taxon>
        <taxon>Streptophyta</taxon>
        <taxon>Embryophyta</taxon>
        <taxon>Tracheophyta</taxon>
        <taxon>Spermatophyta</taxon>
        <taxon>Magnoliopsida</taxon>
        <taxon>eudicotyledons</taxon>
        <taxon>Gunneridae</taxon>
        <taxon>Pentapetalae</taxon>
        <taxon>rosids</taxon>
        <taxon>fabids</taxon>
        <taxon>Malpighiales</taxon>
        <taxon>Linaceae</taxon>
        <taxon>Linum</taxon>
    </lineage>
</organism>
<name>A0AAV0P5Y1_9ROSI</name>
<dbReference type="AlphaFoldDB" id="A0AAV0P5Y1"/>
<evidence type="ECO:0000256" key="2">
    <source>
        <dbReference type="ARBA" id="ARBA00015736"/>
    </source>
</evidence>
<accession>A0AAV0P5Y1</accession>
<sequence length="274" mass="30348">CPLFDLHDLHVAQNNSCTRHLAKILIHLAQCLQECMSVSGAPLAAYVKASNAAYISSVFLKHLIENAQSNSVEELYLSLNASEPIPPDFVVDQNVEHLVMHNVLKFIGLVDVSPNTCSLHQELLNFLFVALSTQLLVVHRLLLNYIMRPRIALNVGTYPPFGEAANLVLLPFNYLVSSNGQGVRNPLAECSLHVLLILNYYRKCNPGDESITDTSDDSGTSDSFSKSFVENPYCKALENNTYVFAVDRVDIEKNAHNPSVVRLPFASLFDTLGM</sequence>
<keyword evidence="6" id="KW-1185">Reference proteome</keyword>
<evidence type="ECO:0000313" key="5">
    <source>
        <dbReference type="EMBL" id="CAI0465761.1"/>
    </source>
</evidence>
<dbReference type="InterPro" id="IPR019142">
    <property type="entry name" value="Dymeclin"/>
</dbReference>
<comment type="similarity">
    <text evidence="1">Belongs to the dymeclin family.</text>
</comment>
<comment type="caution">
    <text evidence="5">The sequence shown here is derived from an EMBL/GenBank/DDBJ whole genome shotgun (WGS) entry which is preliminary data.</text>
</comment>
<reference evidence="5" key="1">
    <citation type="submission" date="2022-08" db="EMBL/GenBank/DDBJ databases">
        <authorList>
            <person name="Gutierrez-Valencia J."/>
        </authorList>
    </citation>
    <scope>NUCLEOTIDE SEQUENCE</scope>
</reference>
<dbReference type="Proteomes" id="UP001154282">
    <property type="component" value="Unassembled WGS sequence"/>
</dbReference>
<dbReference type="PANTHER" id="PTHR12895:SF9">
    <property type="entry name" value="DYMECLIN"/>
    <property type="match status" value="1"/>
</dbReference>
<feature type="non-terminal residue" evidence="5">
    <location>
        <position position="1"/>
    </location>
</feature>
<evidence type="ECO:0000256" key="1">
    <source>
        <dbReference type="ARBA" id="ARBA00010603"/>
    </source>
</evidence>
<dbReference type="GO" id="GO:0007030">
    <property type="term" value="P:Golgi organization"/>
    <property type="evidence" value="ECO:0007669"/>
    <property type="project" value="TreeGrafter"/>
</dbReference>
<gene>
    <name evidence="5" type="ORF">LITE_LOCUS36741</name>
</gene>
<protein>
    <recommendedName>
        <fullName evidence="2">Dymeclin</fullName>
    </recommendedName>
</protein>
<keyword evidence="4" id="KW-0449">Lipoprotein</keyword>
<dbReference type="PANTHER" id="PTHR12895">
    <property type="entry name" value="DYMECLIN"/>
    <property type="match status" value="1"/>
</dbReference>